<dbReference type="Gene3D" id="1.20.1250.20">
    <property type="entry name" value="MFS general substrate transporter like domains"/>
    <property type="match status" value="1"/>
</dbReference>
<dbReference type="SUPFAM" id="SSF103473">
    <property type="entry name" value="MFS general substrate transporter"/>
    <property type="match status" value="1"/>
</dbReference>
<evidence type="ECO:0000256" key="1">
    <source>
        <dbReference type="ARBA" id="ARBA00004651"/>
    </source>
</evidence>
<protein>
    <submittedName>
        <fullName evidence="10">Facilitated trehalose transporter Tret1</fullName>
    </submittedName>
</protein>
<feature type="transmembrane region" description="Helical" evidence="8">
    <location>
        <begin position="207"/>
        <end position="225"/>
    </location>
</feature>
<dbReference type="CDD" id="cd17358">
    <property type="entry name" value="MFS_GLUT6_8_Class3_like"/>
    <property type="match status" value="1"/>
</dbReference>
<feature type="non-terminal residue" evidence="10">
    <location>
        <position position="479"/>
    </location>
</feature>
<dbReference type="InterPro" id="IPR050549">
    <property type="entry name" value="MFS_Trehalose_Transporter"/>
</dbReference>
<organism evidence="10 11">
    <name type="scientific">Stegodyphus mimosarum</name>
    <name type="common">African social velvet spider</name>
    <dbReference type="NCBI Taxonomy" id="407821"/>
    <lineage>
        <taxon>Eukaryota</taxon>
        <taxon>Metazoa</taxon>
        <taxon>Ecdysozoa</taxon>
        <taxon>Arthropoda</taxon>
        <taxon>Chelicerata</taxon>
        <taxon>Arachnida</taxon>
        <taxon>Araneae</taxon>
        <taxon>Araneomorphae</taxon>
        <taxon>Entelegynae</taxon>
        <taxon>Eresoidea</taxon>
        <taxon>Eresidae</taxon>
        <taxon>Stegodyphus</taxon>
    </lineage>
</organism>
<dbReference type="InterPro" id="IPR020846">
    <property type="entry name" value="MFS_dom"/>
</dbReference>
<feature type="transmembrane region" description="Helical" evidence="8">
    <location>
        <begin position="352"/>
        <end position="374"/>
    </location>
</feature>
<feature type="transmembrane region" description="Helical" evidence="8">
    <location>
        <begin position="91"/>
        <end position="111"/>
    </location>
</feature>
<keyword evidence="11" id="KW-1185">Reference proteome</keyword>
<evidence type="ECO:0000256" key="5">
    <source>
        <dbReference type="ARBA" id="ARBA00023136"/>
    </source>
</evidence>
<dbReference type="PANTHER" id="PTHR48021">
    <property type="match status" value="1"/>
</dbReference>
<evidence type="ECO:0000259" key="9">
    <source>
        <dbReference type="PROSITE" id="PS50850"/>
    </source>
</evidence>
<dbReference type="FunFam" id="1.20.1250.20:FF:000055">
    <property type="entry name" value="Facilitated trehalose transporter Tret1-2 homolog"/>
    <property type="match status" value="1"/>
</dbReference>
<evidence type="ECO:0000256" key="4">
    <source>
        <dbReference type="ARBA" id="ARBA00022989"/>
    </source>
</evidence>
<dbReference type="GO" id="GO:0051119">
    <property type="term" value="F:sugar transmembrane transporter activity"/>
    <property type="evidence" value="ECO:0007669"/>
    <property type="project" value="InterPro"/>
</dbReference>
<dbReference type="InterPro" id="IPR003663">
    <property type="entry name" value="Sugar/inositol_transpt"/>
</dbReference>
<dbReference type="InterPro" id="IPR044775">
    <property type="entry name" value="MFS_ERD6/Tret1-like"/>
</dbReference>
<dbReference type="InterPro" id="IPR036259">
    <property type="entry name" value="MFS_trans_sf"/>
</dbReference>
<dbReference type="STRING" id="407821.A0A087UN16"/>
<feature type="transmembrane region" description="Helical" evidence="8">
    <location>
        <begin position="326"/>
        <end position="345"/>
    </location>
</feature>
<dbReference type="OrthoDB" id="6339427at2759"/>
<evidence type="ECO:0000256" key="6">
    <source>
        <dbReference type="ARBA" id="ARBA00023180"/>
    </source>
</evidence>
<feature type="domain" description="Major facilitator superfamily (MFS) profile" evidence="9">
    <location>
        <begin position="48"/>
        <end position="478"/>
    </location>
</feature>
<evidence type="ECO:0000256" key="7">
    <source>
        <dbReference type="ARBA" id="ARBA00024348"/>
    </source>
</evidence>
<dbReference type="EMBL" id="KK120654">
    <property type="protein sequence ID" value="KFM78755.1"/>
    <property type="molecule type" value="Genomic_DNA"/>
</dbReference>
<evidence type="ECO:0000256" key="8">
    <source>
        <dbReference type="SAM" id="Phobius"/>
    </source>
</evidence>
<feature type="transmembrane region" description="Helical" evidence="8">
    <location>
        <begin position="386"/>
        <end position="412"/>
    </location>
</feature>
<dbReference type="PROSITE" id="PS00217">
    <property type="entry name" value="SUGAR_TRANSPORT_2"/>
    <property type="match status" value="1"/>
</dbReference>
<feature type="transmembrane region" description="Helical" evidence="8">
    <location>
        <begin position="424"/>
        <end position="444"/>
    </location>
</feature>
<reference evidence="10 11" key="1">
    <citation type="submission" date="2013-11" db="EMBL/GenBank/DDBJ databases">
        <title>Genome sequencing of Stegodyphus mimosarum.</title>
        <authorList>
            <person name="Bechsgaard J."/>
        </authorList>
    </citation>
    <scope>NUCLEOTIDE SEQUENCE [LARGE SCALE GENOMIC DNA]</scope>
</reference>
<evidence type="ECO:0000256" key="3">
    <source>
        <dbReference type="ARBA" id="ARBA00022692"/>
    </source>
</evidence>
<comment type="similarity">
    <text evidence="7">Belongs to the major facilitator superfamily. Sugar transporter (TC 2.A.1.1) family. Trehalose transporter subfamily.</text>
</comment>
<keyword evidence="5 8" id="KW-0472">Membrane</keyword>
<comment type="subcellular location">
    <subcellularLocation>
        <location evidence="1">Cell membrane</location>
        <topology evidence="1">Multi-pass membrane protein</topology>
    </subcellularLocation>
</comment>
<feature type="transmembrane region" description="Helical" evidence="8">
    <location>
        <begin position="145"/>
        <end position="167"/>
    </location>
</feature>
<dbReference type="GO" id="GO:0005886">
    <property type="term" value="C:plasma membrane"/>
    <property type="evidence" value="ECO:0007669"/>
    <property type="project" value="UniProtKB-SubCell"/>
</dbReference>
<feature type="transmembrane region" description="Helical" evidence="8">
    <location>
        <begin position="49"/>
        <end position="71"/>
    </location>
</feature>
<keyword evidence="6" id="KW-0325">Glycoprotein</keyword>
<keyword evidence="3 8" id="KW-0812">Transmembrane</keyword>
<dbReference type="InterPro" id="IPR005828">
    <property type="entry name" value="MFS_sugar_transport-like"/>
</dbReference>
<dbReference type="PROSITE" id="PS50850">
    <property type="entry name" value="MFS"/>
    <property type="match status" value="1"/>
</dbReference>
<dbReference type="Pfam" id="PF00083">
    <property type="entry name" value="Sugar_tr"/>
    <property type="match status" value="1"/>
</dbReference>
<dbReference type="InterPro" id="IPR005829">
    <property type="entry name" value="Sugar_transporter_CS"/>
</dbReference>
<proteinExistence type="inferred from homology"/>
<dbReference type="AlphaFoldDB" id="A0A087UN16"/>
<name>A0A087UN16_STEMI</name>
<feature type="transmembrane region" description="Helical" evidence="8">
    <location>
        <begin position="123"/>
        <end position="139"/>
    </location>
</feature>
<keyword evidence="2" id="KW-1003">Cell membrane</keyword>
<dbReference type="PRINTS" id="PR00171">
    <property type="entry name" value="SUGRTRNSPORT"/>
</dbReference>
<evidence type="ECO:0000256" key="2">
    <source>
        <dbReference type="ARBA" id="ARBA00022475"/>
    </source>
</evidence>
<sequence>MAFPPNKSTDNLVALQNVLYIGEESKTSDLQDLNEVFAKDKKLPFVRKMYLAAFTSLLMALAMGLATGYSSPATYDMTTRPGSPVQPSKDAVSWIGSTLALGAMLGGVCAGPLTDKMGRKDTLVFNIIPFAIGWLAISFSKGIVLIIFGRFVCGFSCGIVSVTVPMYCVEISTPDVRGLLGSAFQGFLVIGNLISVIVGSYTTWEHLALFGAAIATMGLICFCRMPETPRWLLAKGKLDQAILVMQYLQGGHTDAEEECTAIYKDLEFQRKGLLSWKEFKHPTVYKPTVICLLLMFFQQFSGANAVFFYSSIIFKVSKDFMKPENSTIVLATVQVVATLGSNFIVDKAGRKLLLLLSSIFMTLSLIALGIYYYFALNNEDFGAKFSWMPLISLISFVIAFSIGYGSVPWLLIAEMVPVRARSTVGGLGTFVNGLFAFIVTKTFTQLEDLIQTHGTFWTYSSVTALSFLVIFFILPETKG</sequence>
<feature type="transmembrane region" description="Helical" evidence="8">
    <location>
        <begin position="179"/>
        <end position="201"/>
    </location>
</feature>
<keyword evidence="4 8" id="KW-1133">Transmembrane helix</keyword>
<evidence type="ECO:0000313" key="11">
    <source>
        <dbReference type="Proteomes" id="UP000054359"/>
    </source>
</evidence>
<feature type="transmembrane region" description="Helical" evidence="8">
    <location>
        <begin position="289"/>
        <end position="314"/>
    </location>
</feature>
<evidence type="ECO:0000313" key="10">
    <source>
        <dbReference type="EMBL" id="KFM78755.1"/>
    </source>
</evidence>
<feature type="transmembrane region" description="Helical" evidence="8">
    <location>
        <begin position="456"/>
        <end position="474"/>
    </location>
</feature>
<gene>
    <name evidence="10" type="ORF">X975_22800</name>
</gene>
<dbReference type="OMA" id="CWIRQLE"/>
<dbReference type="Proteomes" id="UP000054359">
    <property type="component" value="Unassembled WGS sequence"/>
</dbReference>
<accession>A0A087UN16</accession>
<dbReference type="PANTHER" id="PTHR48021:SF1">
    <property type="entry name" value="GH07001P-RELATED"/>
    <property type="match status" value="1"/>
</dbReference>